<dbReference type="KEGG" id="ruv:EC9_14700"/>
<dbReference type="RefSeq" id="WP_145343565.1">
    <property type="nucleotide sequence ID" value="NZ_CP036261.1"/>
</dbReference>
<dbReference type="InterPro" id="IPR020084">
    <property type="entry name" value="NUDIX_hydrolase_CS"/>
</dbReference>
<evidence type="ECO:0000313" key="5">
    <source>
        <dbReference type="EMBL" id="QDS87292.1"/>
    </source>
</evidence>
<evidence type="ECO:0000256" key="1">
    <source>
        <dbReference type="ARBA" id="ARBA00001946"/>
    </source>
</evidence>
<dbReference type="InterPro" id="IPR015797">
    <property type="entry name" value="NUDIX_hydrolase-like_dom_sf"/>
</dbReference>
<keyword evidence="5" id="KW-0808">Transferase</keyword>
<dbReference type="GO" id="GO:0016787">
    <property type="term" value="F:hydrolase activity"/>
    <property type="evidence" value="ECO:0007669"/>
    <property type="project" value="UniProtKB-KW"/>
</dbReference>
<dbReference type="EMBL" id="CP036261">
    <property type="protein sequence ID" value="QDS87292.1"/>
    <property type="molecule type" value="Genomic_DNA"/>
</dbReference>
<gene>
    <name evidence="5" type="ORF">EC9_14700</name>
</gene>
<evidence type="ECO:0000259" key="4">
    <source>
        <dbReference type="PROSITE" id="PS51462"/>
    </source>
</evidence>
<dbReference type="OrthoDB" id="9786141at2"/>
<evidence type="ECO:0000313" key="6">
    <source>
        <dbReference type="Proteomes" id="UP000319557"/>
    </source>
</evidence>
<dbReference type="PROSITE" id="PS51462">
    <property type="entry name" value="NUDIX"/>
    <property type="match status" value="1"/>
</dbReference>
<comment type="cofactor">
    <cofactor evidence="1">
        <name>Mg(2+)</name>
        <dbReference type="ChEBI" id="CHEBI:18420"/>
    </cofactor>
</comment>
<reference evidence="5 6" key="1">
    <citation type="submission" date="2019-02" db="EMBL/GenBank/DDBJ databases">
        <title>Deep-cultivation of Planctomycetes and their phenomic and genomic characterization uncovers novel biology.</title>
        <authorList>
            <person name="Wiegand S."/>
            <person name="Jogler M."/>
            <person name="Boedeker C."/>
            <person name="Pinto D."/>
            <person name="Vollmers J."/>
            <person name="Rivas-Marin E."/>
            <person name="Kohn T."/>
            <person name="Peeters S.H."/>
            <person name="Heuer A."/>
            <person name="Rast P."/>
            <person name="Oberbeckmann S."/>
            <person name="Bunk B."/>
            <person name="Jeske O."/>
            <person name="Meyerdierks A."/>
            <person name="Storesund J.E."/>
            <person name="Kallscheuer N."/>
            <person name="Luecker S."/>
            <person name="Lage O.M."/>
            <person name="Pohl T."/>
            <person name="Merkel B.J."/>
            <person name="Hornburger P."/>
            <person name="Mueller R.-W."/>
            <person name="Bruemmer F."/>
            <person name="Labrenz M."/>
            <person name="Spormann A.M."/>
            <person name="Op den Camp H."/>
            <person name="Overmann J."/>
            <person name="Amann R."/>
            <person name="Jetten M.S.M."/>
            <person name="Mascher T."/>
            <person name="Medema M.H."/>
            <person name="Devos D.P."/>
            <person name="Kaster A.-K."/>
            <person name="Ovreas L."/>
            <person name="Rohde M."/>
            <person name="Galperin M.Y."/>
            <person name="Jogler C."/>
        </authorList>
    </citation>
    <scope>NUCLEOTIDE SEQUENCE [LARGE SCALE GENOMIC DNA]</scope>
    <source>
        <strain evidence="5 6">EC9</strain>
    </source>
</reference>
<dbReference type="Pfam" id="PF00293">
    <property type="entry name" value="NUDIX"/>
    <property type="match status" value="1"/>
</dbReference>
<name>A0A517LXG1_9BACT</name>
<dbReference type="CDD" id="cd04681">
    <property type="entry name" value="NUDIX_Hydrolase"/>
    <property type="match status" value="1"/>
</dbReference>
<evidence type="ECO:0000256" key="2">
    <source>
        <dbReference type="ARBA" id="ARBA00022801"/>
    </source>
</evidence>
<dbReference type="PROSITE" id="PS00893">
    <property type="entry name" value="NUDIX_BOX"/>
    <property type="match status" value="1"/>
</dbReference>
<proteinExistence type="inferred from homology"/>
<sequence>MNLPIPQTFHFCPQCGAAANAIGKNPFRCSACQYTFHFGPTVAVGGIVTDAQGRVLLLRRARDPGKGKWGLPGGFVDSGETGEMALIREIKEEVRLNVESFQYLTSYTNSYEYRGLVIPVVDLFYTCQIVDLDALEAEPSEVQSTSFCDLGPEHLENMAFESNRLALQTFLESRA</sequence>
<keyword evidence="5" id="KW-0548">Nucleotidyltransferase</keyword>
<keyword evidence="6" id="KW-1185">Reference proteome</keyword>
<dbReference type="SUPFAM" id="SSF55811">
    <property type="entry name" value="Nudix"/>
    <property type="match status" value="1"/>
</dbReference>
<protein>
    <submittedName>
        <fullName evidence="5">Bifunctional NMN adenylyltransferase/Nudix hydrolase</fullName>
    </submittedName>
</protein>
<dbReference type="PANTHER" id="PTHR43046">
    <property type="entry name" value="GDP-MANNOSE MANNOSYL HYDROLASE"/>
    <property type="match status" value="1"/>
</dbReference>
<keyword evidence="2 3" id="KW-0378">Hydrolase</keyword>
<comment type="similarity">
    <text evidence="3">Belongs to the Nudix hydrolase family.</text>
</comment>
<dbReference type="InterPro" id="IPR000086">
    <property type="entry name" value="NUDIX_hydrolase_dom"/>
</dbReference>
<dbReference type="GO" id="GO:0016779">
    <property type="term" value="F:nucleotidyltransferase activity"/>
    <property type="evidence" value="ECO:0007669"/>
    <property type="project" value="UniProtKB-KW"/>
</dbReference>
<dbReference type="Gene3D" id="3.90.79.10">
    <property type="entry name" value="Nucleoside Triphosphate Pyrophosphohydrolase"/>
    <property type="match status" value="1"/>
</dbReference>
<accession>A0A517LXG1</accession>
<dbReference type="PANTHER" id="PTHR43046:SF14">
    <property type="entry name" value="MUTT_NUDIX FAMILY PROTEIN"/>
    <property type="match status" value="1"/>
</dbReference>
<evidence type="ECO:0000256" key="3">
    <source>
        <dbReference type="RuleBase" id="RU003476"/>
    </source>
</evidence>
<organism evidence="5 6">
    <name type="scientific">Rosistilla ulvae</name>
    <dbReference type="NCBI Taxonomy" id="1930277"/>
    <lineage>
        <taxon>Bacteria</taxon>
        <taxon>Pseudomonadati</taxon>
        <taxon>Planctomycetota</taxon>
        <taxon>Planctomycetia</taxon>
        <taxon>Pirellulales</taxon>
        <taxon>Pirellulaceae</taxon>
        <taxon>Rosistilla</taxon>
    </lineage>
</organism>
<dbReference type="PRINTS" id="PR00502">
    <property type="entry name" value="NUDIXFAMILY"/>
</dbReference>
<feature type="domain" description="Nudix hydrolase" evidence="4">
    <location>
        <begin position="39"/>
        <end position="172"/>
    </location>
</feature>
<dbReference type="AlphaFoldDB" id="A0A517LXG1"/>
<dbReference type="InterPro" id="IPR020476">
    <property type="entry name" value="Nudix_hydrolase"/>
</dbReference>
<dbReference type="Proteomes" id="UP000319557">
    <property type="component" value="Chromosome"/>
</dbReference>